<evidence type="ECO:0000313" key="1">
    <source>
        <dbReference type="EMBL" id="KAH1056565.1"/>
    </source>
</evidence>
<dbReference type="EMBL" id="JAIQCV010000010">
    <property type="protein sequence ID" value="KAH1056565.1"/>
    <property type="molecule type" value="Genomic_DNA"/>
</dbReference>
<keyword evidence="2" id="KW-1185">Reference proteome</keyword>
<evidence type="ECO:0000313" key="2">
    <source>
        <dbReference type="Proteomes" id="UP000828251"/>
    </source>
</evidence>
<name>A0A9D3USE0_9ROSI</name>
<comment type="caution">
    <text evidence="1">The sequence shown here is derived from an EMBL/GenBank/DDBJ whole genome shotgun (WGS) entry which is preliminary data.</text>
</comment>
<sequence length="85" mass="9566">MVRIAIDYFKDLFRSTSMRDGKHLLSGIQPCIFENLNEELTIEFKAKEIMEAVKSVAPLKALDDSILFGEANAEESNTMKVVVSK</sequence>
<accession>A0A9D3USE0</accession>
<dbReference type="Proteomes" id="UP000828251">
    <property type="component" value="Unassembled WGS sequence"/>
</dbReference>
<organism evidence="1 2">
    <name type="scientific">Gossypium stocksii</name>
    <dbReference type="NCBI Taxonomy" id="47602"/>
    <lineage>
        <taxon>Eukaryota</taxon>
        <taxon>Viridiplantae</taxon>
        <taxon>Streptophyta</taxon>
        <taxon>Embryophyta</taxon>
        <taxon>Tracheophyta</taxon>
        <taxon>Spermatophyta</taxon>
        <taxon>Magnoliopsida</taxon>
        <taxon>eudicotyledons</taxon>
        <taxon>Gunneridae</taxon>
        <taxon>Pentapetalae</taxon>
        <taxon>rosids</taxon>
        <taxon>malvids</taxon>
        <taxon>Malvales</taxon>
        <taxon>Malvaceae</taxon>
        <taxon>Malvoideae</taxon>
        <taxon>Gossypium</taxon>
    </lineage>
</organism>
<gene>
    <name evidence="1" type="ORF">J1N35_034630</name>
</gene>
<protein>
    <submittedName>
        <fullName evidence="1">Uncharacterized protein</fullName>
    </submittedName>
</protein>
<reference evidence="1 2" key="1">
    <citation type="journal article" date="2021" name="Plant Biotechnol. J.">
        <title>Multi-omics assisted identification of the key and species-specific regulatory components of drought-tolerant mechanisms in Gossypium stocksii.</title>
        <authorList>
            <person name="Yu D."/>
            <person name="Ke L."/>
            <person name="Zhang D."/>
            <person name="Wu Y."/>
            <person name="Sun Y."/>
            <person name="Mei J."/>
            <person name="Sun J."/>
            <person name="Sun Y."/>
        </authorList>
    </citation>
    <scope>NUCLEOTIDE SEQUENCE [LARGE SCALE GENOMIC DNA]</scope>
    <source>
        <strain evidence="2">cv. E1</strain>
        <tissue evidence="1">Leaf</tissue>
    </source>
</reference>
<dbReference type="AlphaFoldDB" id="A0A9D3USE0"/>
<proteinExistence type="predicted"/>